<gene>
    <name evidence="2" type="ORF">GCM10022222_06950</name>
</gene>
<keyword evidence="1" id="KW-0732">Signal</keyword>
<dbReference type="Pfam" id="PF14269">
    <property type="entry name" value="Arylsulfotran_2"/>
    <property type="match status" value="1"/>
</dbReference>
<comment type="caution">
    <text evidence="2">The sequence shown here is derived from an EMBL/GenBank/DDBJ whole genome shotgun (WGS) entry which is preliminary data.</text>
</comment>
<evidence type="ECO:0000256" key="1">
    <source>
        <dbReference type="SAM" id="SignalP"/>
    </source>
</evidence>
<dbReference type="PANTHER" id="PTHR35340:SF5">
    <property type="entry name" value="ASST-DOMAIN-CONTAINING PROTEIN"/>
    <property type="match status" value="1"/>
</dbReference>
<evidence type="ECO:0000313" key="2">
    <source>
        <dbReference type="EMBL" id="GAA3526570.1"/>
    </source>
</evidence>
<dbReference type="EMBL" id="BAAAZN010000001">
    <property type="protein sequence ID" value="GAA3526570.1"/>
    <property type="molecule type" value="Genomic_DNA"/>
</dbReference>
<sequence length="381" mass="40784">MRDSRKRIGTLLGAVLAAVAVATAPPAAAADGLGLDVLVHRPGTSPGFIFVAPKVEGSATAPSYAEVVDDRGRVVWSHRVPVGQQVTDFRKQTYRGKPVLTWWQGTSPSGAGHGEGTDYIADLHGKVLATVEAGTGLADDQHEFRLTSRGTALITVYHQTPADLSSVGGPAAGQVFDAIAEEIDVATGKVLLHWNSLAHVPLADSHAAVPSAAPYDYFHINAVNVDQDGNLLISARHTWTVYKVDRHTGEVIWRLGGRHSDFALGDGAEFSWQHNPLPAGPDTVRIFDNASNGDSADPSRIIWVKLDERARTATLVRSVRHPDSLSAPSQGNSQALPNGDTFVGWGQLGRVSEFGPDGRLRFDATLPAGYDTYRAYRFAGY</sequence>
<dbReference type="PANTHER" id="PTHR35340">
    <property type="entry name" value="PQQ ENZYME REPEAT PROTEIN-RELATED"/>
    <property type="match status" value="1"/>
</dbReference>
<dbReference type="InterPro" id="IPR053143">
    <property type="entry name" value="Arylsulfate_ST"/>
</dbReference>
<keyword evidence="3" id="KW-1185">Reference proteome</keyword>
<protein>
    <recommendedName>
        <fullName evidence="4">Arylsulfotransferase (ASST)</fullName>
    </recommendedName>
</protein>
<evidence type="ECO:0000313" key="3">
    <source>
        <dbReference type="Proteomes" id="UP001500689"/>
    </source>
</evidence>
<proteinExistence type="predicted"/>
<feature type="chain" id="PRO_5046337886" description="Arylsulfotransferase (ASST)" evidence="1">
    <location>
        <begin position="30"/>
        <end position="381"/>
    </location>
</feature>
<reference evidence="3" key="1">
    <citation type="journal article" date="2019" name="Int. J. Syst. Evol. Microbiol.">
        <title>The Global Catalogue of Microorganisms (GCM) 10K type strain sequencing project: providing services to taxonomists for standard genome sequencing and annotation.</title>
        <authorList>
            <consortium name="The Broad Institute Genomics Platform"/>
            <consortium name="The Broad Institute Genome Sequencing Center for Infectious Disease"/>
            <person name="Wu L."/>
            <person name="Ma J."/>
        </authorList>
    </citation>
    <scope>NUCLEOTIDE SEQUENCE [LARGE SCALE GENOMIC DNA]</scope>
    <source>
        <strain evidence="3">JCM 16898</strain>
    </source>
</reference>
<dbReference type="InterPro" id="IPR039535">
    <property type="entry name" value="ASST-like"/>
</dbReference>
<name>A0ABP6V5I5_9PSEU</name>
<organism evidence="2 3">
    <name type="scientific">Amycolatopsis ultiminotia</name>
    <dbReference type="NCBI Taxonomy" id="543629"/>
    <lineage>
        <taxon>Bacteria</taxon>
        <taxon>Bacillati</taxon>
        <taxon>Actinomycetota</taxon>
        <taxon>Actinomycetes</taxon>
        <taxon>Pseudonocardiales</taxon>
        <taxon>Pseudonocardiaceae</taxon>
        <taxon>Amycolatopsis</taxon>
    </lineage>
</organism>
<feature type="signal peptide" evidence="1">
    <location>
        <begin position="1"/>
        <end position="29"/>
    </location>
</feature>
<evidence type="ECO:0008006" key="4">
    <source>
        <dbReference type="Google" id="ProtNLM"/>
    </source>
</evidence>
<accession>A0ABP6V5I5</accession>
<dbReference type="Proteomes" id="UP001500689">
    <property type="component" value="Unassembled WGS sequence"/>
</dbReference>
<dbReference type="SUPFAM" id="SSF63829">
    <property type="entry name" value="Calcium-dependent phosphotriesterase"/>
    <property type="match status" value="1"/>
</dbReference>